<accession>A0A5B7JAB1</accession>
<keyword evidence="3" id="KW-1185">Reference proteome</keyword>
<name>A0A5B7JAB1_PORTR</name>
<dbReference type="EMBL" id="VSRR010080723">
    <property type="protein sequence ID" value="MPC89344.1"/>
    <property type="molecule type" value="Genomic_DNA"/>
</dbReference>
<reference evidence="2 3" key="1">
    <citation type="submission" date="2019-05" db="EMBL/GenBank/DDBJ databases">
        <title>Another draft genome of Portunus trituberculatus and its Hox gene families provides insights of decapod evolution.</title>
        <authorList>
            <person name="Jeong J.-H."/>
            <person name="Song I."/>
            <person name="Kim S."/>
            <person name="Choi T."/>
            <person name="Kim D."/>
            <person name="Ryu S."/>
            <person name="Kim W."/>
        </authorList>
    </citation>
    <scope>NUCLEOTIDE SEQUENCE [LARGE SCALE GENOMIC DNA]</scope>
    <source>
        <tissue evidence="2">Muscle</tissue>
    </source>
</reference>
<evidence type="ECO:0000256" key="1">
    <source>
        <dbReference type="SAM" id="Phobius"/>
    </source>
</evidence>
<dbReference type="AlphaFoldDB" id="A0A5B7JAB1"/>
<comment type="caution">
    <text evidence="2">The sequence shown here is derived from an EMBL/GenBank/DDBJ whole genome shotgun (WGS) entry which is preliminary data.</text>
</comment>
<feature type="transmembrane region" description="Helical" evidence="1">
    <location>
        <begin position="83"/>
        <end position="101"/>
    </location>
</feature>
<protein>
    <submittedName>
        <fullName evidence="2">Uncharacterized protein</fullName>
    </submittedName>
</protein>
<keyword evidence="1" id="KW-1133">Transmembrane helix</keyword>
<keyword evidence="1" id="KW-0812">Transmembrane</keyword>
<keyword evidence="1" id="KW-0472">Membrane</keyword>
<proteinExistence type="predicted"/>
<evidence type="ECO:0000313" key="3">
    <source>
        <dbReference type="Proteomes" id="UP000324222"/>
    </source>
</evidence>
<dbReference type="Proteomes" id="UP000324222">
    <property type="component" value="Unassembled WGS sequence"/>
</dbReference>
<organism evidence="2 3">
    <name type="scientific">Portunus trituberculatus</name>
    <name type="common">Swimming crab</name>
    <name type="synonym">Neptunus trituberculatus</name>
    <dbReference type="NCBI Taxonomy" id="210409"/>
    <lineage>
        <taxon>Eukaryota</taxon>
        <taxon>Metazoa</taxon>
        <taxon>Ecdysozoa</taxon>
        <taxon>Arthropoda</taxon>
        <taxon>Crustacea</taxon>
        <taxon>Multicrustacea</taxon>
        <taxon>Malacostraca</taxon>
        <taxon>Eumalacostraca</taxon>
        <taxon>Eucarida</taxon>
        <taxon>Decapoda</taxon>
        <taxon>Pleocyemata</taxon>
        <taxon>Brachyura</taxon>
        <taxon>Eubrachyura</taxon>
        <taxon>Portunoidea</taxon>
        <taxon>Portunidae</taxon>
        <taxon>Portuninae</taxon>
        <taxon>Portunus</taxon>
    </lineage>
</organism>
<evidence type="ECO:0000313" key="2">
    <source>
        <dbReference type="EMBL" id="MPC89344.1"/>
    </source>
</evidence>
<sequence length="133" mass="14937">MRAGFFHRCLPPSLSPSVLPSFLPPPTLQPHHLACPGSTSPVSVTTWGSGLTLPTLLPLPPLLPLVSCRLLSRLAITVRAASLRVLISGPAWFVLLYWLVFKLVILNTFSLHLHCFERLYLNLHEIFKVFLWF</sequence>
<gene>
    <name evidence="2" type="ORF">E2C01_084284</name>
</gene>